<proteinExistence type="predicted"/>
<evidence type="ECO:0000313" key="3">
    <source>
        <dbReference type="Proteomes" id="UP001207742"/>
    </source>
</evidence>
<protein>
    <submittedName>
        <fullName evidence="2">Ferritin-like protein</fullName>
    </submittedName>
</protein>
<dbReference type="PANTHER" id="PTHR34400">
    <property type="match status" value="1"/>
</dbReference>
<dbReference type="EMBL" id="JAPDNS010000001">
    <property type="protein sequence ID" value="MCW3483953.1"/>
    <property type="molecule type" value="Genomic_DNA"/>
</dbReference>
<sequence>MSYLQVPRLVFGGKFISDAPTTNNIPPFHNLNIFNPDMHQFTWNSGGSGAFKLYGCRVQRVYYKDGTYTEDPALDPVIGMPINGADSQTGGKMADLDPDQALSEVWGLQVVLGETSGIGFSSNLEVAVFNDSWIRYTKSVGDRANSTFYQSVLHISRWQHQNESRYLRELAAANPGGAVPDKLSIKFILDGFQSDATSPDFTFGRLVGSIGAYHPQEPVHFVAGRTLQQVFAGLVNFNTAYFVIDEGVLHLDLGNSLPTEVPGGELFGAGGLFVEAIPLDGAPPVLLGEAAFKTTGWYEKTAGIISIPLVADRLALASKNPLVIRNTVGTSLTAIVLKEREDGIAFQPDQTIFRLNPGEQQSTRLHVTAFGKPLPNYKIKVSHDPSFKKGFPDTAIQFPTTLTTGADGTVTLPLKATDPGMPRGPFMDGQSYRLSCWSASVSAALAGNPRTVSVRIYSGYTVPETPTWIEHVQPIFQQYANLYPVMKPIVDLSNYAEVLERLHIIKNVFRLPITSPNYMPVTRDLSGPKLTMIRKWLENPLYMKIDTVAQLKQVLQIAIMLEHATIPPYLAALYSIKPGYNVEVASLIRSIVMEEMLHMALVANLLIAIGGNPDLKNPAFIPDYPAALPGGLRAGLTLQIRRCSIEHIRDVFMEIEEPEEIIKTKYRARNPNWEETHNLYTIGWFYDEIKKALTALHNAGKLTFGHANKQVKDWSGPGQLLVINNLQDALKAIEQIKDQGEGTSVTDPGSGDGELAHYYKFAEIVHGAHLVRNGTEFSYTGAKIPFDPDGVWPMADNPDPFKYKPGSVASTLANQFTEAYIAMVNGLHRVFNGEPEFLTEAVGTMYNLSLLARKLMQTPSGLEDGTTAGPNFKI</sequence>
<keyword evidence="3" id="KW-1185">Reference proteome</keyword>
<dbReference type="InterPro" id="IPR009078">
    <property type="entry name" value="Ferritin-like_SF"/>
</dbReference>
<name>A0ABT3IJ11_9BACT</name>
<dbReference type="CDD" id="cd00657">
    <property type="entry name" value="Ferritin_like"/>
    <property type="match status" value="1"/>
</dbReference>
<dbReference type="SUPFAM" id="SSF47240">
    <property type="entry name" value="Ferritin-like"/>
    <property type="match status" value="1"/>
</dbReference>
<dbReference type="InterPro" id="IPR026820">
    <property type="entry name" value="VioB/RebD_dom"/>
</dbReference>
<comment type="caution">
    <text evidence="2">The sequence shown here is derived from an EMBL/GenBank/DDBJ whole genome shotgun (WGS) entry which is preliminary data.</text>
</comment>
<dbReference type="Pfam" id="PF12902">
    <property type="entry name" value="Ferritin-like"/>
    <property type="match status" value="1"/>
</dbReference>
<dbReference type="PANTHER" id="PTHR34400:SF4">
    <property type="entry name" value="MEMBRANE PROTEIN"/>
    <property type="match status" value="1"/>
</dbReference>
<dbReference type="Gene3D" id="1.20.1260.10">
    <property type="match status" value="1"/>
</dbReference>
<dbReference type="RefSeq" id="WP_264729472.1">
    <property type="nucleotide sequence ID" value="NZ_JAPDNR010000001.1"/>
</dbReference>
<dbReference type="InterPro" id="IPR012347">
    <property type="entry name" value="Ferritin-like"/>
</dbReference>
<gene>
    <name evidence="2" type="ORF">OL497_08620</name>
</gene>
<reference evidence="2 3" key="1">
    <citation type="submission" date="2022-10" db="EMBL/GenBank/DDBJ databases">
        <title>Chitinophaga nivalis PC15 sp. nov., isolated from Pyeongchang county, South Korea.</title>
        <authorList>
            <person name="Trinh H.N."/>
        </authorList>
    </citation>
    <scope>NUCLEOTIDE SEQUENCE [LARGE SCALE GENOMIC DNA]</scope>
    <source>
        <strain evidence="2 3">PC14</strain>
    </source>
</reference>
<evidence type="ECO:0000313" key="2">
    <source>
        <dbReference type="EMBL" id="MCW3483953.1"/>
    </source>
</evidence>
<accession>A0ABT3IJ11</accession>
<organism evidence="2 3">
    <name type="scientific">Chitinophaga nivalis</name>
    <dbReference type="NCBI Taxonomy" id="2991709"/>
    <lineage>
        <taxon>Bacteria</taxon>
        <taxon>Pseudomonadati</taxon>
        <taxon>Bacteroidota</taxon>
        <taxon>Chitinophagia</taxon>
        <taxon>Chitinophagales</taxon>
        <taxon>Chitinophagaceae</taxon>
        <taxon>Chitinophaga</taxon>
    </lineage>
</organism>
<feature type="domain" description="Iminophenyl-pyruvate dimer synthase" evidence="1">
    <location>
        <begin position="555"/>
        <end position="765"/>
    </location>
</feature>
<dbReference type="Proteomes" id="UP001207742">
    <property type="component" value="Unassembled WGS sequence"/>
</dbReference>
<evidence type="ECO:0000259" key="1">
    <source>
        <dbReference type="Pfam" id="PF12902"/>
    </source>
</evidence>